<dbReference type="Proteomes" id="UP000697710">
    <property type="component" value="Unassembled WGS sequence"/>
</dbReference>
<feature type="domain" description="ATP-grasp" evidence="3">
    <location>
        <begin position="194"/>
        <end position="394"/>
    </location>
</feature>
<sequence length="543" mass="60841">MAKKAAKRVAQKAAKQAATKTGKKAGKTVAKKPTRKPTPKPTPTPARKTARKPAKSGTVLRGISDIRRFFYRNQTPYYFVSATNFNVMGIDEWVHNFRYINYIDCFDGAHPNLLCPPELPHEQFTSIEDINDYLLGHPDVVSYIQRRAVGDAKGRAVFLMFDERTERRCRDLGLEICFPPSALRNQVDDKISATRIADRAGIASVPNVLAPVKTFGDLQRVAKKLGPDLVVQTAFGDSGHTTFFISGEADWKKHGAEIAEAPEVKIMKRIRCRGAALEACVTRHGTIVGPLMTERVGFPELTPYRGGWCGNEVVPEAFSQQVRDQAARTATAFGNELWKMGYRGYFELDFLRDLDTDRVYLGEVNPRVTGASAMTNLASFAHADAPLFLFHLLEYAGVDYELDTAELNRRWADPQNIDRWGQLVIKHTSDSVELITEAPRTGVWRMEADGQIVFDHPQTHRRTVDDESEAFFLRISRPGDYFYEGADIGILISPGRMMTDDFQLNERAQAWIRGIRAHYKSRPLGAASAVDALPVQVGDFKIM</sequence>
<dbReference type="GO" id="GO:0005524">
    <property type="term" value="F:ATP binding"/>
    <property type="evidence" value="ECO:0007669"/>
    <property type="project" value="UniProtKB-UniRule"/>
</dbReference>
<gene>
    <name evidence="4" type="ORF">KC729_07350</name>
</gene>
<reference evidence="4" key="2">
    <citation type="journal article" date="2021" name="Microbiome">
        <title>Successional dynamics and alternative stable states in a saline activated sludge microbial community over 9 years.</title>
        <authorList>
            <person name="Wang Y."/>
            <person name="Ye J."/>
            <person name="Ju F."/>
            <person name="Liu L."/>
            <person name="Boyd J.A."/>
            <person name="Deng Y."/>
            <person name="Parks D.H."/>
            <person name="Jiang X."/>
            <person name="Yin X."/>
            <person name="Woodcroft B.J."/>
            <person name="Tyson G.W."/>
            <person name="Hugenholtz P."/>
            <person name="Polz M.F."/>
            <person name="Zhang T."/>
        </authorList>
    </citation>
    <scope>NUCLEOTIDE SEQUENCE</scope>
    <source>
        <strain evidence="4">HKST-UBA01</strain>
    </source>
</reference>
<dbReference type="Gene3D" id="3.30.470.20">
    <property type="entry name" value="ATP-grasp fold, B domain"/>
    <property type="match status" value="1"/>
</dbReference>
<dbReference type="NCBIfam" id="NF005096">
    <property type="entry name" value="PRK06524.1"/>
    <property type="match status" value="1"/>
</dbReference>
<feature type="region of interest" description="Disordered" evidence="2">
    <location>
        <begin position="1"/>
        <end position="57"/>
    </location>
</feature>
<comment type="caution">
    <text evidence="4">The sequence shown here is derived from an EMBL/GenBank/DDBJ whole genome shotgun (WGS) entry which is preliminary data.</text>
</comment>
<feature type="compositionally biased region" description="Basic residues" evidence="2">
    <location>
        <begin position="1"/>
        <end position="10"/>
    </location>
</feature>
<reference evidence="4" key="1">
    <citation type="submission" date="2020-04" db="EMBL/GenBank/DDBJ databases">
        <authorList>
            <person name="Zhang T."/>
        </authorList>
    </citation>
    <scope>NUCLEOTIDE SEQUENCE</scope>
    <source>
        <strain evidence="4">HKST-UBA01</strain>
    </source>
</reference>
<dbReference type="EMBL" id="JAGQHR010000174">
    <property type="protein sequence ID" value="MCA9727482.1"/>
    <property type="molecule type" value="Genomic_DNA"/>
</dbReference>
<evidence type="ECO:0000313" key="5">
    <source>
        <dbReference type="Proteomes" id="UP000697710"/>
    </source>
</evidence>
<evidence type="ECO:0000256" key="2">
    <source>
        <dbReference type="SAM" id="MobiDB-lite"/>
    </source>
</evidence>
<evidence type="ECO:0000256" key="1">
    <source>
        <dbReference type="PROSITE-ProRule" id="PRU00409"/>
    </source>
</evidence>
<evidence type="ECO:0000313" key="4">
    <source>
        <dbReference type="EMBL" id="MCA9727482.1"/>
    </source>
</evidence>
<keyword evidence="1" id="KW-0067">ATP-binding</keyword>
<dbReference type="PROSITE" id="PS50975">
    <property type="entry name" value="ATP_GRASP"/>
    <property type="match status" value="1"/>
</dbReference>
<feature type="compositionally biased region" description="Low complexity" evidence="2">
    <location>
        <begin position="11"/>
        <end position="20"/>
    </location>
</feature>
<evidence type="ECO:0000259" key="3">
    <source>
        <dbReference type="PROSITE" id="PS50975"/>
    </source>
</evidence>
<organism evidence="4 5">
    <name type="scientific">Eiseniibacteriota bacterium</name>
    <dbReference type="NCBI Taxonomy" id="2212470"/>
    <lineage>
        <taxon>Bacteria</taxon>
        <taxon>Candidatus Eiseniibacteriota</taxon>
    </lineage>
</organism>
<accession>A0A956RPJ2</accession>
<proteinExistence type="predicted"/>
<protein>
    <submittedName>
        <fullName evidence="4">Biotin carboxylase</fullName>
    </submittedName>
</protein>
<keyword evidence="1" id="KW-0547">Nucleotide-binding</keyword>
<dbReference type="SUPFAM" id="SSF56059">
    <property type="entry name" value="Glutathione synthetase ATP-binding domain-like"/>
    <property type="match status" value="1"/>
</dbReference>
<dbReference type="AlphaFoldDB" id="A0A956RPJ2"/>
<name>A0A956RPJ2_UNCEI</name>
<dbReference type="GO" id="GO:0046872">
    <property type="term" value="F:metal ion binding"/>
    <property type="evidence" value="ECO:0007669"/>
    <property type="project" value="InterPro"/>
</dbReference>
<dbReference type="InterPro" id="IPR011761">
    <property type="entry name" value="ATP-grasp"/>
</dbReference>
<feature type="compositionally biased region" description="Basic residues" evidence="2">
    <location>
        <begin position="21"/>
        <end position="38"/>
    </location>
</feature>